<accession>A0A0N8VL43</accession>
<keyword evidence="1" id="KW-0812">Transmembrane</keyword>
<dbReference type="AlphaFoldDB" id="A0A0N8VL43"/>
<dbReference type="RefSeq" id="WP_048100999.1">
    <property type="nucleotide sequence ID" value="NZ_LKBH01000129.1"/>
</dbReference>
<evidence type="ECO:0000256" key="1">
    <source>
        <dbReference type="SAM" id="Phobius"/>
    </source>
</evidence>
<keyword evidence="1" id="KW-0472">Membrane</keyword>
<dbReference type="EMBL" id="LKBH01000129">
    <property type="protein sequence ID" value="KQB35484.1"/>
    <property type="molecule type" value="Genomic_DNA"/>
</dbReference>
<proteinExistence type="predicted"/>
<comment type="caution">
    <text evidence="2">The sequence shown here is derived from an EMBL/GenBank/DDBJ whole genome shotgun (WGS) entry which is preliminary data.</text>
</comment>
<evidence type="ECO:0008006" key="4">
    <source>
        <dbReference type="Google" id="ProtNLM"/>
    </source>
</evidence>
<feature type="transmembrane region" description="Helical" evidence="1">
    <location>
        <begin position="77"/>
        <end position="103"/>
    </location>
</feature>
<organism evidence="2 3">
    <name type="scientific">Acidiplasma cupricumulans</name>
    <dbReference type="NCBI Taxonomy" id="312540"/>
    <lineage>
        <taxon>Archaea</taxon>
        <taxon>Methanobacteriati</taxon>
        <taxon>Thermoplasmatota</taxon>
        <taxon>Thermoplasmata</taxon>
        <taxon>Thermoplasmatales</taxon>
        <taxon>Ferroplasmaceae</taxon>
        <taxon>Acidiplasma</taxon>
    </lineage>
</organism>
<dbReference type="InParanoid" id="A0A0N8VL43"/>
<gene>
    <name evidence="2" type="ORF">AOG55_06580</name>
</gene>
<feature type="transmembrane region" description="Helical" evidence="1">
    <location>
        <begin position="110"/>
        <end position="132"/>
    </location>
</feature>
<dbReference type="InterPro" id="IPR012861">
    <property type="entry name" value="DUF1634"/>
</dbReference>
<dbReference type="Pfam" id="PF07843">
    <property type="entry name" value="DUF1634"/>
    <property type="match status" value="1"/>
</dbReference>
<evidence type="ECO:0000313" key="2">
    <source>
        <dbReference type="EMBL" id="KQB35484.1"/>
    </source>
</evidence>
<dbReference type="GeneID" id="84221623"/>
<name>A0A0N8VL43_9ARCH</name>
<evidence type="ECO:0000313" key="3">
    <source>
        <dbReference type="Proteomes" id="UP000050301"/>
    </source>
</evidence>
<reference evidence="2 3" key="1">
    <citation type="submission" date="2015-09" db="EMBL/GenBank/DDBJ databases">
        <title>Heavy metals and arsenic resistance mechanisms in polyextremophilic archaea of the family Ferroplasmaceae.</title>
        <authorList>
            <person name="Bulaev A.G."/>
            <person name="Kanygina A.V."/>
        </authorList>
    </citation>
    <scope>NUCLEOTIDE SEQUENCE [LARGE SCALE GENOMIC DNA]</scope>
    <source>
        <strain evidence="2 3">BH2</strain>
    </source>
</reference>
<feature type="transmembrane region" description="Helical" evidence="1">
    <location>
        <begin position="12"/>
        <end position="34"/>
    </location>
</feature>
<sequence>MKNHDDEIIISYFLRAGVIISVSFIVLGVILMFVKNGGDGFTLSQLSSYNYALNHGIDSKSLPLGLIPEGLRSLDGLYFITVGLWVLIFTPITVVFIGWISFLEDKNYRYVLMASIVLFNLFFAMLVVPRFIG</sequence>
<keyword evidence="1" id="KW-1133">Transmembrane helix</keyword>
<protein>
    <recommendedName>
        <fullName evidence="4">DUF1634 domain-containing protein</fullName>
    </recommendedName>
</protein>
<keyword evidence="3" id="KW-1185">Reference proteome</keyword>
<dbReference type="Proteomes" id="UP000050301">
    <property type="component" value="Unassembled WGS sequence"/>
</dbReference>